<evidence type="ECO:0000313" key="1">
    <source>
        <dbReference type="EMBL" id="MPM88928.1"/>
    </source>
</evidence>
<reference evidence="1" key="1">
    <citation type="submission" date="2019-08" db="EMBL/GenBank/DDBJ databases">
        <authorList>
            <person name="Kucharzyk K."/>
            <person name="Murdoch R.W."/>
            <person name="Higgins S."/>
            <person name="Loffler F."/>
        </authorList>
    </citation>
    <scope>NUCLEOTIDE SEQUENCE</scope>
</reference>
<sequence length="52" mass="5756">MRASGYQEPDITFLNGEVLLMGKVVHRIGLSFLSEETLISRRNGIGTIHLGK</sequence>
<protein>
    <submittedName>
        <fullName evidence="1">Uncharacterized protein</fullName>
    </submittedName>
</protein>
<proteinExistence type="predicted"/>
<gene>
    <name evidence="1" type="ORF">SDC9_136032</name>
</gene>
<accession>A0A645DIS6</accession>
<dbReference type="AlphaFoldDB" id="A0A645DIS6"/>
<name>A0A645DIS6_9ZZZZ</name>
<dbReference type="EMBL" id="VSSQ01036441">
    <property type="protein sequence ID" value="MPM88928.1"/>
    <property type="molecule type" value="Genomic_DNA"/>
</dbReference>
<organism evidence="1">
    <name type="scientific">bioreactor metagenome</name>
    <dbReference type="NCBI Taxonomy" id="1076179"/>
    <lineage>
        <taxon>unclassified sequences</taxon>
        <taxon>metagenomes</taxon>
        <taxon>ecological metagenomes</taxon>
    </lineage>
</organism>
<comment type="caution">
    <text evidence="1">The sequence shown here is derived from an EMBL/GenBank/DDBJ whole genome shotgun (WGS) entry which is preliminary data.</text>
</comment>